<sequence length="740" mass="81490">MIKKPMMGMAALILTMPAFAAELASQQDASEAAKESIVADKVKVTSILPDRLEAVPGSFNVVDEKELKARQPFSVREALNQVPGINIVGEDAFALAPNIGIRGMNPRRTQRTLLMEDGMPLFMAPYGDPSAHYSTPLDRVSRIEVVKGSGQTLYGPQTVGGMINFVTKPVPKEFQASVMAIIGNNNFSGGHVNIGTGGDWGGIMLDAVNRKGDGIRKNHDFEINELTLKGQLNLDDRNTLIAKLGWYEEKSSISETGLGELEWKQDKYQAPTGDQDQFNQTRKTMQLKHIFEITEKAKLSTQVYYSETSRASFRQINTPGRYDEDTPGSSTGFSRLSNCDPSSLRNDLGNATRCGGRWRPRDYEYYGIEPRLDFSHSLWGIESDAVIGFRWHREDIERNQYRVNPAVGQSLSGAKTFGTHHEDVRIDVEAKSYYAQNTFYIGDWALTPGVRVEDIRIKTDVVRAGGVVQTHAGSELTNNQTKVLPGFGIAWNGIQNTTIFAGVHKGFAPPRPDRDIASGGMVVKTKPEESTNWELGIRSNYFRGVSYEATLFHTKFEEIVINNGAGSYINGGESQQSGIELGGRIDFGQVYDTPHNFYVTGSYTNLFTAKFKKNGLRAQDGIVSGDRLPYAPRHIASVNFGYSHPVGLDARIGVDYVSRQEVDTFARVLHPTDAALSGLAGDIPSYALVNASVSYRAVGSKATFFVSGQNLGDKEYLASRVDGMVAGRQRQVFGGVRYDF</sequence>
<name>A0ABW8GKV5_9PROT</name>
<keyword evidence="6 11" id="KW-0798">TonB box</keyword>
<feature type="domain" description="TonB-dependent receptor plug" evidence="15">
    <location>
        <begin position="53"/>
        <end position="161"/>
    </location>
</feature>
<feature type="chain" id="PRO_5045616936" evidence="13">
    <location>
        <begin position="21"/>
        <end position="740"/>
    </location>
</feature>
<evidence type="ECO:0000256" key="6">
    <source>
        <dbReference type="ARBA" id="ARBA00023077"/>
    </source>
</evidence>
<keyword evidence="5 10" id="KW-0812">Transmembrane</keyword>
<evidence type="ECO:0000259" key="14">
    <source>
        <dbReference type="Pfam" id="PF00593"/>
    </source>
</evidence>
<dbReference type="InterPro" id="IPR039426">
    <property type="entry name" value="TonB-dep_rcpt-like"/>
</dbReference>
<dbReference type="PROSITE" id="PS52016">
    <property type="entry name" value="TONB_DEPENDENT_REC_3"/>
    <property type="match status" value="1"/>
</dbReference>
<dbReference type="PANTHER" id="PTHR30442">
    <property type="entry name" value="IRON III DICITRATE TRANSPORT PROTEIN FECA"/>
    <property type="match status" value="1"/>
</dbReference>
<keyword evidence="17" id="KW-1185">Reference proteome</keyword>
<comment type="subcellular location">
    <subcellularLocation>
        <location evidence="1 10">Cell outer membrane</location>
        <topology evidence="1 10">Multi-pass membrane protein</topology>
    </subcellularLocation>
</comment>
<feature type="region of interest" description="Disordered" evidence="12">
    <location>
        <begin position="317"/>
        <end position="337"/>
    </location>
</feature>
<dbReference type="InterPro" id="IPR037066">
    <property type="entry name" value="Plug_dom_sf"/>
</dbReference>
<evidence type="ECO:0000256" key="12">
    <source>
        <dbReference type="SAM" id="MobiDB-lite"/>
    </source>
</evidence>
<dbReference type="RefSeq" id="WP_400880385.1">
    <property type="nucleotide sequence ID" value="NZ_JBIWXY010000001.1"/>
</dbReference>
<evidence type="ECO:0000256" key="10">
    <source>
        <dbReference type="PROSITE-ProRule" id="PRU01360"/>
    </source>
</evidence>
<dbReference type="Gene3D" id="2.170.130.10">
    <property type="entry name" value="TonB-dependent receptor, plug domain"/>
    <property type="match status" value="1"/>
</dbReference>
<gene>
    <name evidence="16" type="ORF">ACIKP9_05650</name>
</gene>
<accession>A0ABW8GKV5</accession>
<organism evidence="16 17">
    <name type="scientific">Methylobacillus methanolivorans</name>
    <dbReference type="NCBI Taxonomy" id="1848927"/>
    <lineage>
        <taxon>Bacteria</taxon>
        <taxon>Pseudomonadati</taxon>
        <taxon>Pseudomonadota</taxon>
        <taxon>Betaproteobacteria</taxon>
        <taxon>Nitrosomonadales</taxon>
        <taxon>Methylophilaceae</taxon>
        <taxon>Methylobacillus</taxon>
    </lineage>
</organism>
<evidence type="ECO:0000313" key="17">
    <source>
        <dbReference type="Proteomes" id="UP001617669"/>
    </source>
</evidence>
<keyword evidence="8 16" id="KW-0675">Receptor</keyword>
<dbReference type="InterPro" id="IPR000531">
    <property type="entry name" value="Beta-barrel_TonB"/>
</dbReference>
<proteinExistence type="inferred from homology"/>
<feature type="domain" description="TonB-dependent receptor-like beta-barrel" evidence="14">
    <location>
        <begin position="266"/>
        <end position="711"/>
    </location>
</feature>
<evidence type="ECO:0000256" key="3">
    <source>
        <dbReference type="ARBA" id="ARBA00022448"/>
    </source>
</evidence>
<evidence type="ECO:0000256" key="9">
    <source>
        <dbReference type="ARBA" id="ARBA00023237"/>
    </source>
</evidence>
<dbReference type="Pfam" id="PF00593">
    <property type="entry name" value="TonB_dep_Rec_b-barrel"/>
    <property type="match status" value="1"/>
</dbReference>
<evidence type="ECO:0000256" key="1">
    <source>
        <dbReference type="ARBA" id="ARBA00004571"/>
    </source>
</evidence>
<keyword evidence="3 10" id="KW-0813">Transport</keyword>
<dbReference type="EMBL" id="JBIWXY010000001">
    <property type="protein sequence ID" value="MFJ5445707.1"/>
    <property type="molecule type" value="Genomic_DNA"/>
</dbReference>
<dbReference type="Pfam" id="PF07715">
    <property type="entry name" value="Plug"/>
    <property type="match status" value="1"/>
</dbReference>
<evidence type="ECO:0000256" key="7">
    <source>
        <dbReference type="ARBA" id="ARBA00023136"/>
    </source>
</evidence>
<evidence type="ECO:0000256" key="8">
    <source>
        <dbReference type="ARBA" id="ARBA00023170"/>
    </source>
</evidence>
<dbReference type="SUPFAM" id="SSF56935">
    <property type="entry name" value="Porins"/>
    <property type="match status" value="1"/>
</dbReference>
<evidence type="ECO:0000256" key="5">
    <source>
        <dbReference type="ARBA" id="ARBA00022692"/>
    </source>
</evidence>
<dbReference type="Proteomes" id="UP001617669">
    <property type="component" value="Unassembled WGS sequence"/>
</dbReference>
<feature type="compositionally biased region" description="Polar residues" evidence="12">
    <location>
        <begin position="327"/>
        <end position="337"/>
    </location>
</feature>
<keyword evidence="9 10" id="KW-0998">Cell outer membrane</keyword>
<evidence type="ECO:0000259" key="15">
    <source>
        <dbReference type="Pfam" id="PF07715"/>
    </source>
</evidence>
<evidence type="ECO:0000313" key="16">
    <source>
        <dbReference type="EMBL" id="MFJ5445707.1"/>
    </source>
</evidence>
<comment type="similarity">
    <text evidence="2 10 11">Belongs to the TonB-dependent receptor family.</text>
</comment>
<evidence type="ECO:0000256" key="2">
    <source>
        <dbReference type="ARBA" id="ARBA00009810"/>
    </source>
</evidence>
<protein>
    <submittedName>
        <fullName evidence="16">TonB-dependent receptor family protein</fullName>
    </submittedName>
</protein>
<reference evidence="16 17" key="1">
    <citation type="submission" date="2024-11" db="EMBL/GenBank/DDBJ databases">
        <authorList>
            <person name="Kaparullina E.N."/>
            <person name="Delegan Y.A."/>
            <person name="Doronina N.V."/>
        </authorList>
    </citation>
    <scope>NUCLEOTIDE SEQUENCE [LARGE SCALE GENOMIC DNA]</scope>
    <source>
        <strain evidence="16 17">7sh_L</strain>
    </source>
</reference>
<keyword evidence="13" id="KW-0732">Signal</keyword>
<dbReference type="PANTHER" id="PTHR30442:SF0">
    <property type="entry name" value="FE(3+) DICITRATE TRANSPORT PROTEIN FECA"/>
    <property type="match status" value="1"/>
</dbReference>
<evidence type="ECO:0000256" key="4">
    <source>
        <dbReference type="ARBA" id="ARBA00022452"/>
    </source>
</evidence>
<comment type="caution">
    <text evidence="16">The sequence shown here is derived from an EMBL/GenBank/DDBJ whole genome shotgun (WGS) entry which is preliminary data.</text>
</comment>
<dbReference type="InterPro" id="IPR036942">
    <property type="entry name" value="Beta-barrel_TonB_sf"/>
</dbReference>
<evidence type="ECO:0000256" key="11">
    <source>
        <dbReference type="RuleBase" id="RU003357"/>
    </source>
</evidence>
<dbReference type="InterPro" id="IPR012910">
    <property type="entry name" value="Plug_dom"/>
</dbReference>
<evidence type="ECO:0000256" key="13">
    <source>
        <dbReference type="SAM" id="SignalP"/>
    </source>
</evidence>
<keyword evidence="7 10" id="KW-0472">Membrane</keyword>
<dbReference type="Gene3D" id="2.40.170.20">
    <property type="entry name" value="TonB-dependent receptor, beta-barrel domain"/>
    <property type="match status" value="1"/>
</dbReference>
<keyword evidence="4 10" id="KW-1134">Transmembrane beta strand</keyword>
<feature type="signal peptide" evidence="13">
    <location>
        <begin position="1"/>
        <end position="20"/>
    </location>
</feature>
<dbReference type="CDD" id="cd01347">
    <property type="entry name" value="ligand_gated_channel"/>
    <property type="match status" value="1"/>
</dbReference>